<organism evidence="2 3">
    <name type="scientific">Corchorus capsularis</name>
    <name type="common">Jute</name>
    <dbReference type="NCBI Taxonomy" id="210143"/>
    <lineage>
        <taxon>Eukaryota</taxon>
        <taxon>Viridiplantae</taxon>
        <taxon>Streptophyta</taxon>
        <taxon>Embryophyta</taxon>
        <taxon>Tracheophyta</taxon>
        <taxon>Spermatophyta</taxon>
        <taxon>Magnoliopsida</taxon>
        <taxon>eudicotyledons</taxon>
        <taxon>Gunneridae</taxon>
        <taxon>Pentapetalae</taxon>
        <taxon>rosids</taxon>
        <taxon>malvids</taxon>
        <taxon>Malvales</taxon>
        <taxon>Malvaceae</taxon>
        <taxon>Grewioideae</taxon>
        <taxon>Apeibeae</taxon>
        <taxon>Corchorus</taxon>
    </lineage>
</organism>
<proteinExistence type="predicted"/>
<keyword evidence="3" id="KW-1185">Reference proteome</keyword>
<feature type="region of interest" description="Disordered" evidence="1">
    <location>
        <begin position="1"/>
        <end position="20"/>
    </location>
</feature>
<accession>A0A1R3JVT2</accession>
<comment type="caution">
    <text evidence="2">The sequence shown here is derived from an EMBL/GenBank/DDBJ whole genome shotgun (WGS) entry which is preliminary data.</text>
</comment>
<dbReference type="AlphaFoldDB" id="A0A1R3JVT2"/>
<evidence type="ECO:0000313" key="3">
    <source>
        <dbReference type="Proteomes" id="UP000188268"/>
    </source>
</evidence>
<evidence type="ECO:0000256" key="1">
    <source>
        <dbReference type="SAM" id="MobiDB-lite"/>
    </source>
</evidence>
<protein>
    <submittedName>
        <fullName evidence="2">Uncharacterized protein</fullName>
    </submittedName>
</protein>
<dbReference type="Proteomes" id="UP000188268">
    <property type="component" value="Unassembled WGS sequence"/>
</dbReference>
<name>A0A1R3JVT2_COCAP</name>
<dbReference type="EMBL" id="AWWV01006957">
    <property type="protein sequence ID" value="OMO98965.1"/>
    <property type="molecule type" value="Genomic_DNA"/>
</dbReference>
<reference evidence="2 3" key="1">
    <citation type="submission" date="2013-09" db="EMBL/GenBank/DDBJ databases">
        <title>Corchorus capsularis genome sequencing.</title>
        <authorList>
            <person name="Alam M."/>
            <person name="Haque M.S."/>
            <person name="Islam M.S."/>
            <person name="Emdad E.M."/>
            <person name="Islam M.M."/>
            <person name="Ahmed B."/>
            <person name="Halim A."/>
            <person name="Hossen Q.M.M."/>
            <person name="Hossain M.Z."/>
            <person name="Ahmed R."/>
            <person name="Khan M.M."/>
            <person name="Islam R."/>
            <person name="Rashid M.M."/>
            <person name="Khan S.A."/>
            <person name="Rahman M.S."/>
            <person name="Alam M."/>
        </authorList>
    </citation>
    <scope>NUCLEOTIDE SEQUENCE [LARGE SCALE GENOMIC DNA]</scope>
    <source>
        <strain evidence="3">cv. CVL-1</strain>
        <tissue evidence="2">Whole seedling</tissue>
    </source>
</reference>
<gene>
    <name evidence="2" type="ORF">CCACVL1_03990</name>
</gene>
<dbReference type="Gramene" id="OMO98965">
    <property type="protein sequence ID" value="OMO98965"/>
    <property type="gene ID" value="CCACVL1_03990"/>
</dbReference>
<sequence length="49" mass="5723">MEERISKKTNTRRNETKREEEKTLLLFLPAAVNSAQITNQVLLNGFIEF</sequence>
<evidence type="ECO:0000313" key="2">
    <source>
        <dbReference type="EMBL" id="OMO98965.1"/>
    </source>
</evidence>